<accession>A0A7W6NZJ6</accession>
<reference evidence="1 2" key="1">
    <citation type="submission" date="2020-08" db="EMBL/GenBank/DDBJ databases">
        <title>Genomic Encyclopedia of Type Strains, Phase IV (KMG-IV): sequencing the most valuable type-strain genomes for metagenomic binning, comparative biology and taxonomic classification.</title>
        <authorList>
            <person name="Goeker M."/>
        </authorList>
    </citation>
    <scope>NUCLEOTIDE SEQUENCE [LARGE SCALE GENOMIC DNA]</scope>
    <source>
        <strain evidence="1 2">DSM 101806</strain>
    </source>
</reference>
<dbReference type="AlphaFoldDB" id="A0A7W6NZJ6"/>
<dbReference type="Proteomes" id="UP000557392">
    <property type="component" value="Unassembled WGS sequence"/>
</dbReference>
<evidence type="ECO:0000313" key="1">
    <source>
        <dbReference type="EMBL" id="MBB4101483.1"/>
    </source>
</evidence>
<comment type="caution">
    <text evidence="1">The sequence shown here is derived from an EMBL/GenBank/DDBJ whole genome shotgun (WGS) entry which is preliminary data.</text>
</comment>
<organism evidence="1 2">
    <name type="scientific">Sphingomonas kyeonggiensis</name>
    <dbReference type="NCBI Taxonomy" id="1268553"/>
    <lineage>
        <taxon>Bacteria</taxon>
        <taxon>Pseudomonadati</taxon>
        <taxon>Pseudomonadota</taxon>
        <taxon>Alphaproteobacteria</taxon>
        <taxon>Sphingomonadales</taxon>
        <taxon>Sphingomonadaceae</taxon>
        <taxon>Sphingomonas</taxon>
    </lineage>
</organism>
<dbReference type="EMBL" id="JACIEH010000007">
    <property type="protein sequence ID" value="MBB4101483.1"/>
    <property type="molecule type" value="Genomic_DNA"/>
</dbReference>
<evidence type="ECO:0000313" key="2">
    <source>
        <dbReference type="Proteomes" id="UP000557392"/>
    </source>
</evidence>
<protein>
    <submittedName>
        <fullName evidence="1">Uncharacterized protein</fullName>
    </submittedName>
</protein>
<name>A0A7W6NZJ6_9SPHN</name>
<sequence length="32" mass="4004">MRQWHRSFPSDRAPLQRLYACRVRFRCPRLLS</sequence>
<gene>
    <name evidence="1" type="ORF">GGR46_005077</name>
</gene>
<proteinExistence type="predicted"/>
<keyword evidence="2" id="KW-1185">Reference proteome</keyword>